<evidence type="ECO:0000256" key="1">
    <source>
        <dbReference type="SAM" id="Phobius"/>
    </source>
</evidence>
<keyword evidence="1" id="KW-0812">Transmembrane</keyword>
<feature type="transmembrane region" description="Helical" evidence="1">
    <location>
        <begin position="38"/>
        <end position="56"/>
    </location>
</feature>
<dbReference type="AlphaFoldDB" id="A0AAE4MF55"/>
<reference evidence="2" key="1">
    <citation type="submission" date="2023-06" db="EMBL/GenBank/DDBJ databases">
        <title>Genome sequence of Methancorpusculaceae sp. Ag1.</title>
        <authorList>
            <person name="Protasov E."/>
            <person name="Platt K."/>
            <person name="Poehlein A."/>
            <person name="Daniel R."/>
            <person name="Brune A."/>
        </authorList>
    </citation>
    <scope>NUCLEOTIDE SEQUENCE</scope>
    <source>
        <strain evidence="2">Ag1</strain>
    </source>
</reference>
<keyword evidence="3" id="KW-1185">Reference proteome</keyword>
<protein>
    <recommendedName>
        <fullName evidence="4">Zinc-ribbon 15 domain-containing protein</fullName>
    </recommendedName>
</protein>
<comment type="caution">
    <text evidence="2">The sequence shown here is derived from an EMBL/GenBank/DDBJ whole genome shotgun (WGS) entry which is preliminary data.</text>
</comment>
<name>A0AAE4MF55_9EURY</name>
<proteinExistence type="predicted"/>
<sequence length="93" mass="11572">MIIWFTRHYERILSEDVSHRNCTHCHNNVNYKFIRQRTWYFILVFFIIPIFVFPISTKYRIDCPICHAYYEVGKSDVRQWLKEQKEIEKILKN</sequence>
<keyword evidence="1" id="KW-1133">Transmembrane helix</keyword>
<evidence type="ECO:0000313" key="2">
    <source>
        <dbReference type="EMBL" id="MDV0442363.1"/>
    </source>
</evidence>
<evidence type="ECO:0008006" key="4">
    <source>
        <dbReference type="Google" id="ProtNLM"/>
    </source>
</evidence>
<organism evidence="2 3">
    <name type="scientific">Methanorbis furvi</name>
    <dbReference type="NCBI Taxonomy" id="3028299"/>
    <lineage>
        <taxon>Archaea</taxon>
        <taxon>Methanobacteriati</taxon>
        <taxon>Methanobacteriota</taxon>
        <taxon>Stenosarchaea group</taxon>
        <taxon>Methanomicrobia</taxon>
        <taxon>Methanomicrobiales</taxon>
        <taxon>Methanocorpusculaceae</taxon>
        <taxon>Methanorbis</taxon>
    </lineage>
</organism>
<dbReference type="Proteomes" id="UP001273136">
    <property type="component" value="Unassembled WGS sequence"/>
</dbReference>
<dbReference type="EMBL" id="JAWDKA010000009">
    <property type="protein sequence ID" value="MDV0442363.1"/>
    <property type="molecule type" value="Genomic_DNA"/>
</dbReference>
<accession>A0AAE4MF55</accession>
<gene>
    <name evidence="2" type="ORF">McpAg1_16010</name>
</gene>
<evidence type="ECO:0000313" key="3">
    <source>
        <dbReference type="Proteomes" id="UP001273136"/>
    </source>
</evidence>
<keyword evidence="1" id="KW-0472">Membrane</keyword>